<evidence type="ECO:0000256" key="3">
    <source>
        <dbReference type="ARBA" id="ARBA00023163"/>
    </source>
</evidence>
<dbReference type="SMART" id="SM00345">
    <property type="entry name" value="HTH_GNTR"/>
    <property type="match status" value="1"/>
</dbReference>
<dbReference type="PANTHER" id="PTHR44846">
    <property type="entry name" value="MANNOSYL-D-GLYCERATE TRANSPORT/METABOLISM SYSTEM REPRESSOR MNGR-RELATED"/>
    <property type="match status" value="1"/>
</dbReference>
<dbReference type="SUPFAM" id="SSF46785">
    <property type="entry name" value="Winged helix' DNA-binding domain"/>
    <property type="match status" value="1"/>
</dbReference>
<keyword evidence="2" id="KW-0238">DNA-binding</keyword>
<dbReference type="PROSITE" id="PS50949">
    <property type="entry name" value="HTH_GNTR"/>
    <property type="match status" value="1"/>
</dbReference>
<reference evidence="5 6" key="1">
    <citation type="journal article" date="2013" name="Genome Announc.">
        <title>Draft Genome of the Marine Gammaproteobacterium Halomonas titanicae.</title>
        <authorList>
            <person name="Sanchez-Porro C."/>
            <person name="de la Haba R.R."/>
            <person name="Cruz-Hernandez N."/>
            <person name="Gonzalez J.M."/>
            <person name="Reyes-Guirao C."/>
            <person name="Navarro-Sampedro L."/>
            <person name="Carballo M."/>
            <person name="Ventosa A."/>
        </authorList>
    </citation>
    <scope>NUCLEOTIDE SEQUENCE [LARGE SCALE GENOMIC DNA]</scope>
    <source>
        <strain evidence="5 6">BH1</strain>
    </source>
</reference>
<accession>L9UCZ0</accession>
<dbReference type="Gene3D" id="1.10.10.10">
    <property type="entry name" value="Winged helix-like DNA-binding domain superfamily/Winged helix DNA-binding domain"/>
    <property type="match status" value="1"/>
</dbReference>
<dbReference type="Proteomes" id="UP000011651">
    <property type="component" value="Unassembled WGS sequence"/>
</dbReference>
<dbReference type="CDD" id="cd07377">
    <property type="entry name" value="WHTH_GntR"/>
    <property type="match status" value="1"/>
</dbReference>
<dbReference type="InterPro" id="IPR028978">
    <property type="entry name" value="Chorismate_lyase_/UTRA_dom_sf"/>
</dbReference>
<proteinExistence type="predicted"/>
<dbReference type="PRINTS" id="PR00035">
    <property type="entry name" value="HTHGNTR"/>
</dbReference>
<dbReference type="PATRIC" id="fig|1204738.3.peg.250"/>
<dbReference type="SUPFAM" id="SSF64288">
    <property type="entry name" value="Chorismate lyase-like"/>
    <property type="match status" value="1"/>
</dbReference>
<dbReference type="Pfam" id="PF07702">
    <property type="entry name" value="UTRA"/>
    <property type="match status" value="1"/>
</dbReference>
<organism evidence="5 6">
    <name type="scientific">Vreelandella titanicae BH1</name>
    <dbReference type="NCBI Taxonomy" id="1204738"/>
    <lineage>
        <taxon>Bacteria</taxon>
        <taxon>Pseudomonadati</taxon>
        <taxon>Pseudomonadota</taxon>
        <taxon>Gammaproteobacteria</taxon>
        <taxon>Oceanospirillales</taxon>
        <taxon>Halomonadaceae</taxon>
        <taxon>Vreelandella</taxon>
    </lineage>
</organism>
<dbReference type="GO" id="GO:0003700">
    <property type="term" value="F:DNA-binding transcription factor activity"/>
    <property type="evidence" value="ECO:0007669"/>
    <property type="project" value="InterPro"/>
</dbReference>
<dbReference type="InterPro" id="IPR036390">
    <property type="entry name" value="WH_DNA-bd_sf"/>
</dbReference>
<dbReference type="PANTHER" id="PTHR44846:SF10">
    <property type="entry name" value="TRANSCRIPTIONAL REGULATOR-RELATED"/>
    <property type="match status" value="1"/>
</dbReference>
<dbReference type="Pfam" id="PF00392">
    <property type="entry name" value="GntR"/>
    <property type="match status" value="1"/>
</dbReference>
<dbReference type="InterPro" id="IPR011663">
    <property type="entry name" value="UTRA"/>
</dbReference>
<dbReference type="Gene3D" id="3.40.1410.10">
    <property type="entry name" value="Chorismate lyase-like"/>
    <property type="match status" value="1"/>
</dbReference>
<dbReference type="GO" id="GO:0045892">
    <property type="term" value="P:negative regulation of DNA-templated transcription"/>
    <property type="evidence" value="ECO:0007669"/>
    <property type="project" value="TreeGrafter"/>
</dbReference>
<dbReference type="InterPro" id="IPR000524">
    <property type="entry name" value="Tscrpt_reg_HTH_GntR"/>
</dbReference>
<keyword evidence="3" id="KW-0804">Transcription</keyword>
<feature type="domain" description="HTH gntR-type" evidence="4">
    <location>
        <begin position="11"/>
        <end position="79"/>
    </location>
</feature>
<keyword evidence="1" id="KW-0805">Transcription regulation</keyword>
<evidence type="ECO:0000256" key="2">
    <source>
        <dbReference type="ARBA" id="ARBA00023125"/>
    </source>
</evidence>
<dbReference type="AlphaFoldDB" id="L9UCZ0"/>
<dbReference type="EMBL" id="AOPO01000001">
    <property type="protein sequence ID" value="ELY22557.1"/>
    <property type="molecule type" value="Genomic_DNA"/>
</dbReference>
<dbReference type="InterPro" id="IPR050679">
    <property type="entry name" value="Bact_HTH_transcr_reg"/>
</dbReference>
<evidence type="ECO:0000259" key="4">
    <source>
        <dbReference type="PROSITE" id="PS50949"/>
    </source>
</evidence>
<gene>
    <name evidence="5" type="ORF">HALTITAN_0171</name>
</gene>
<dbReference type="SMART" id="SM00866">
    <property type="entry name" value="UTRA"/>
    <property type="match status" value="1"/>
</dbReference>
<evidence type="ECO:0000313" key="5">
    <source>
        <dbReference type="EMBL" id="ELY22557.1"/>
    </source>
</evidence>
<protein>
    <submittedName>
        <fullName evidence="5">UbiC transcription regulator-associated</fullName>
    </submittedName>
</protein>
<name>L9UCZ0_9GAMM</name>
<sequence>MLCQENRRMSDAYYLQLTEQLRTLIDQNAALWEGKLPAERSLAERFATTRVTLRQALSQLEGEGLIHRSNRRGWFISPARLVYDPTRDAGFNDYVRAQGRQPRTAVLKLESRAHPPAARALGLPDDQPFQHIRRRRYVDDRAVLVESLWVVPERAPELLDIYSGQSLWGLLRERWGHYLANRSIRMVSEALSPMDAEELFVAPGTAGLNINRAILDDQQRPIEFDEEHWLHDSLCISVELSGQR</sequence>
<evidence type="ECO:0000256" key="1">
    <source>
        <dbReference type="ARBA" id="ARBA00023015"/>
    </source>
</evidence>
<evidence type="ECO:0000313" key="6">
    <source>
        <dbReference type="Proteomes" id="UP000011651"/>
    </source>
</evidence>
<dbReference type="GO" id="GO:0003677">
    <property type="term" value="F:DNA binding"/>
    <property type="evidence" value="ECO:0007669"/>
    <property type="project" value="UniProtKB-KW"/>
</dbReference>
<dbReference type="InterPro" id="IPR036388">
    <property type="entry name" value="WH-like_DNA-bd_sf"/>
</dbReference>
<comment type="caution">
    <text evidence="5">The sequence shown here is derived from an EMBL/GenBank/DDBJ whole genome shotgun (WGS) entry which is preliminary data.</text>
</comment>